<name>A0A8H6AQS3_9HELO</name>
<comment type="function">
    <text evidence="2">Secreted tripeptidyl-peptidase which degrades proteins at acidic pHs and is involved in virulence.</text>
</comment>
<keyword evidence="14" id="KW-0325">Glycoprotein</keyword>
<feature type="active site" description="Charge relay system" evidence="15">
    <location>
        <position position="326"/>
    </location>
</feature>
<evidence type="ECO:0000259" key="18">
    <source>
        <dbReference type="PROSITE" id="PS51695"/>
    </source>
</evidence>
<evidence type="ECO:0000256" key="2">
    <source>
        <dbReference type="ARBA" id="ARBA00002451"/>
    </source>
</evidence>
<feature type="binding site" evidence="15">
    <location>
        <position position="635"/>
    </location>
    <ligand>
        <name>Ca(2+)</name>
        <dbReference type="ChEBI" id="CHEBI:29108"/>
    </ligand>
</feature>
<evidence type="ECO:0000256" key="5">
    <source>
        <dbReference type="ARBA" id="ARBA00022525"/>
    </source>
</evidence>
<evidence type="ECO:0000256" key="6">
    <source>
        <dbReference type="ARBA" id="ARBA00022670"/>
    </source>
</evidence>
<feature type="compositionally biased region" description="Basic and acidic residues" evidence="16">
    <location>
        <begin position="187"/>
        <end position="210"/>
    </location>
</feature>
<evidence type="ECO:0000256" key="11">
    <source>
        <dbReference type="ARBA" id="ARBA00022837"/>
    </source>
</evidence>
<keyword evidence="8 17" id="KW-0732">Signal</keyword>
<dbReference type="GO" id="GO:0005576">
    <property type="term" value="C:extracellular region"/>
    <property type="evidence" value="ECO:0007669"/>
    <property type="project" value="UniProtKB-SubCell"/>
</dbReference>
<evidence type="ECO:0000256" key="8">
    <source>
        <dbReference type="ARBA" id="ARBA00022729"/>
    </source>
</evidence>
<keyword evidence="13" id="KW-0865">Zymogen</keyword>
<dbReference type="RefSeq" id="XP_037190828.1">
    <property type="nucleotide sequence ID" value="XM_037339262.1"/>
</dbReference>
<evidence type="ECO:0000256" key="3">
    <source>
        <dbReference type="ARBA" id="ARBA00004239"/>
    </source>
</evidence>
<gene>
    <name evidence="19" type="ORF">Bfra_008906</name>
</gene>
<keyword evidence="5" id="KW-0964">Secreted</keyword>
<dbReference type="Proteomes" id="UP000531561">
    <property type="component" value="Unassembled WGS sequence"/>
</dbReference>
<dbReference type="PROSITE" id="PS51695">
    <property type="entry name" value="SEDOLISIN"/>
    <property type="match status" value="1"/>
</dbReference>
<evidence type="ECO:0000256" key="16">
    <source>
        <dbReference type="SAM" id="MobiDB-lite"/>
    </source>
</evidence>
<accession>A0A8H6AQS3</accession>
<dbReference type="GO" id="GO:0006508">
    <property type="term" value="P:proteolysis"/>
    <property type="evidence" value="ECO:0007669"/>
    <property type="project" value="UniProtKB-KW"/>
</dbReference>
<evidence type="ECO:0000313" key="19">
    <source>
        <dbReference type="EMBL" id="KAF5871881.1"/>
    </source>
</evidence>
<reference evidence="19 20" key="1">
    <citation type="journal article" date="2020" name="Phytopathology">
        <title>A high-quality genome resource of Botrytis fragariae, a new and rapidly spreading fungal pathogen causing strawberry gray mold in the U.S.A.</title>
        <authorList>
            <person name="Wu Y."/>
            <person name="Saski C.A."/>
            <person name="Schnabel G."/>
            <person name="Xiao S."/>
            <person name="Hu M."/>
        </authorList>
    </citation>
    <scope>NUCLEOTIDE SEQUENCE [LARGE SCALE GENOMIC DNA]</scope>
    <source>
        <strain evidence="19 20">BVB16</strain>
    </source>
</reference>
<dbReference type="PANTHER" id="PTHR14218:SF19">
    <property type="entry name" value="SERINE PROTEASE AORO, PUTATIVE (AFU_ORTHOLOGUE AFUA_6G10250)-RELATED"/>
    <property type="match status" value="1"/>
</dbReference>
<dbReference type="GO" id="GO:0008240">
    <property type="term" value="F:tripeptidyl-peptidase activity"/>
    <property type="evidence" value="ECO:0007669"/>
    <property type="project" value="UniProtKB-EC"/>
</dbReference>
<dbReference type="GO" id="GO:0004252">
    <property type="term" value="F:serine-type endopeptidase activity"/>
    <property type="evidence" value="ECO:0007669"/>
    <property type="project" value="UniProtKB-UniRule"/>
</dbReference>
<dbReference type="SMART" id="SM00944">
    <property type="entry name" value="Pro-kuma_activ"/>
    <property type="match status" value="1"/>
</dbReference>
<feature type="domain" description="Peptidase S53" evidence="18">
    <location>
        <begin position="245"/>
        <end position="655"/>
    </location>
</feature>
<dbReference type="CDD" id="cd11377">
    <property type="entry name" value="Pro-peptidase_S53"/>
    <property type="match status" value="1"/>
</dbReference>
<comment type="subcellular location">
    <subcellularLocation>
        <location evidence="3">Secreted</location>
        <location evidence="3">Extracellular space</location>
    </subcellularLocation>
</comment>
<dbReference type="GO" id="GO:0046872">
    <property type="term" value="F:metal ion binding"/>
    <property type="evidence" value="ECO:0007669"/>
    <property type="project" value="UniProtKB-UniRule"/>
</dbReference>
<dbReference type="EC" id="3.4.14.10" evidence="4"/>
<dbReference type="GeneID" id="59262954"/>
<keyword evidence="12" id="KW-0843">Virulence</keyword>
<dbReference type="FunFam" id="3.40.50.200:FF:000015">
    <property type="entry name" value="Tripeptidyl peptidase A"/>
    <property type="match status" value="1"/>
</dbReference>
<dbReference type="OrthoDB" id="409122at2759"/>
<keyword evidence="6 15" id="KW-0645">Protease</keyword>
<dbReference type="AlphaFoldDB" id="A0A8H6AQS3"/>
<evidence type="ECO:0000256" key="4">
    <source>
        <dbReference type="ARBA" id="ARBA00012462"/>
    </source>
</evidence>
<protein>
    <recommendedName>
        <fullName evidence="4">tripeptidyl-peptidase II</fullName>
        <ecNumber evidence="4">3.4.14.10</ecNumber>
    </recommendedName>
</protein>
<evidence type="ECO:0000256" key="7">
    <source>
        <dbReference type="ARBA" id="ARBA00022723"/>
    </source>
</evidence>
<evidence type="ECO:0000256" key="13">
    <source>
        <dbReference type="ARBA" id="ARBA00023145"/>
    </source>
</evidence>
<feature type="region of interest" description="Disordered" evidence="16">
    <location>
        <begin position="187"/>
        <end position="223"/>
    </location>
</feature>
<keyword evidence="20" id="KW-1185">Reference proteome</keyword>
<feature type="chain" id="PRO_5034112284" description="tripeptidyl-peptidase II" evidence="17">
    <location>
        <begin position="18"/>
        <end position="656"/>
    </location>
</feature>
<dbReference type="Pfam" id="PF00082">
    <property type="entry name" value="Peptidase_S8"/>
    <property type="match status" value="1"/>
</dbReference>
<dbReference type="InterPro" id="IPR050819">
    <property type="entry name" value="Tripeptidyl-peptidase_I"/>
</dbReference>
<evidence type="ECO:0000256" key="10">
    <source>
        <dbReference type="ARBA" id="ARBA00022825"/>
    </source>
</evidence>
<dbReference type="InterPro" id="IPR000209">
    <property type="entry name" value="Peptidase_S8/S53_dom"/>
</dbReference>
<feature type="active site" description="Charge relay system" evidence="15">
    <location>
        <position position="322"/>
    </location>
</feature>
<dbReference type="SUPFAM" id="SSF52743">
    <property type="entry name" value="Subtilisin-like"/>
    <property type="match status" value="1"/>
</dbReference>
<feature type="binding site" evidence="15">
    <location>
        <position position="633"/>
    </location>
    <ligand>
        <name>Ca(2+)</name>
        <dbReference type="ChEBI" id="CHEBI:29108"/>
    </ligand>
</feature>
<comment type="catalytic activity">
    <reaction evidence="1">
        <text>Release of an N-terminal tripeptide from a polypeptide.</text>
        <dbReference type="EC" id="3.4.14.10"/>
    </reaction>
</comment>
<feature type="binding site" evidence="15">
    <location>
        <position position="615"/>
    </location>
    <ligand>
        <name>Ca(2+)</name>
        <dbReference type="ChEBI" id="CHEBI:29108"/>
    </ligand>
</feature>
<comment type="cofactor">
    <cofactor evidence="15">
        <name>Ca(2+)</name>
        <dbReference type="ChEBI" id="CHEBI:29108"/>
    </cofactor>
    <text evidence="15">Binds 1 Ca(2+) ion per subunit.</text>
</comment>
<feature type="signal peptide" evidence="17">
    <location>
        <begin position="1"/>
        <end position="17"/>
    </location>
</feature>
<keyword evidence="11 15" id="KW-0106">Calcium</keyword>
<dbReference type="InterPro" id="IPR030400">
    <property type="entry name" value="Sedolisin_dom"/>
</dbReference>
<sequence length="656" mass="70698">MHFSLIVAYGLLTGVIAAPAPQKRHVVHERRDQVPRNWRRENPLHPDSSLPMRFAITQNNLHNAEAYLMDVSDPSSQNFGNHWSAKKVAETFAPSAESLRAVTQWLAEYGIKSDRVKQSQSLNWIHANVTVAEAESLLNTKYYSYTHAESGQTAAACDDYSVPENVRKHIDFITPTLHFDAKIVPQKEKRELSTHQKDQLARRAIGDGHRVGSPSDPSLPKQGKIVSTTSHAKLQASALTTCNTHITPECLQALYELPTDAPFAEGNSYGIVEYTPQAYLPGDLDLFFGNFSPALVGSRPVFDSIDGGVLQTIVESFSYNGESDLDLEYGMTLAYPQEVTLYQTGDIAQGASFNNFLDAIDGDYCTTDGGDDPDYDGVYPDPYGNTSYYYQGPANCGGFAATNVISTSYGYDETDLSPAYEKRQCNEYLKLGLQGVTVLYSSGDYGVAGNGGACGTGNSFNPSFPGTCPYITAVGATQVKPNATVTQPEEAAESVIYSGGGFSNVFSAPDYQTDALATYSRTNHLQVAEHLPPYTSAQYNNSQVTRGFPDISANGVNYVVAVDGVFSLVYGTSASAPVVGAIFTLINAERINAGKAPIGFVNPVLYANPGVLNDVTSGGNQGCDTAGFTAVEGWDPVTGLGTPNYPKLLELYLSLP</sequence>
<feature type="active site" description="Charge relay system" evidence="15">
    <location>
        <position position="573"/>
    </location>
</feature>
<organism evidence="19 20">
    <name type="scientific">Botrytis fragariae</name>
    <dbReference type="NCBI Taxonomy" id="1964551"/>
    <lineage>
        <taxon>Eukaryota</taxon>
        <taxon>Fungi</taxon>
        <taxon>Dikarya</taxon>
        <taxon>Ascomycota</taxon>
        <taxon>Pezizomycotina</taxon>
        <taxon>Leotiomycetes</taxon>
        <taxon>Helotiales</taxon>
        <taxon>Sclerotiniaceae</taxon>
        <taxon>Botrytis</taxon>
    </lineage>
</organism>
<evidence type="ECO:0000256" key="12">
    <source>
        <dbReference type="ARBA" id="ARBA00023026"/>
    </source>
</evidence>
<keyword evidence="9 15" id="KW-0378">Hydrolase</keyword>
<dbReference type="InterPro" id="IPR015366">
    <property type="entry name" value="S53_propep"/>
</dbReference>
<keyword evidence="7 15" id="KW-0479">Metal-binding</keyword>
<feature type="binding site" evidence="15">
    <location>
        <position position="614"/>
    </location>
    <ligand>
        <name>Ca(2+)</name>
        <dbReference type="ChEBI" id="CHEBI:29108"/>
    </ligand>
</feature>
<comment type="caution">
    <text evidence="19">The sequence shown here is derived from an EMBL/GenBank/DDBJ whole genome shotgun (WGS) entry which is preliminary data.</text>
</comment>
<keyword evidence="10 15" id="KW-0720">Serine protease</keyword>
<dbReference type="SUPFAM" id="SSF54897">
    <property type="entry name" value="Protease propeptides/inhibitors"/>
    <property type="match status" value="1"/>
</dbReference>
<dbReference type="EMBL" id="JABFCT010000011">
    <property type="protein sequence ID" value="KAF5871881.1"/>
    <property type="molecule type" value="Genomic_DNA"/>
</dbReference>
<dbReference type="PANTHER" id="PTHR14218">
    <property type="entry name" value="PROTEASE S8 TRIPEPTIDYL PEPTIDASE I CLN2"/>
    <property type="match status" value="1"/>
</dbReference>
<evidence type="ECO:0000256" key="1">
    <source>
        <dbReference type="ARBA" id="ARBA00001910"/>
    </source>
</evidence>
<dbReference type="Gene3D" id="3.40.50.200">
    <property type="entry name" value="Peptidase S8/S53 domain"/>
    <property type="match status" value="1"/>
</dbReference>
<evidence type="ECO:0000256" key="15">
    <source>
        <dbReference type="PROSITE-ProRule" id="PRU01032"/>
    </source>
</evidence>
<evidence type="ECO:0000313" key="20">
    <source>
        <dbReference type="Proteomes" id="UP000531561"/>
    </source>
</evidence>
<evidence type="ECO:0000256" key="14">
    <source>
        <dbReference type="ARBA" id="ARBA00023180"/>
    </source>
</evidence>
<evidence type="ECO:0000256" key="17">
    <source>
        <dbReference type="SAM" id="SignalP"/>
    </source>
</evidence>
<dbReference type="CDD" id="cd04056">
    <property type="entry name" value="Peptidases_S53"/>
    <property type="match status" value="1"/>
</dbReference>
<dbReference type="InterPro" id="IPR036852">
    <property type="entry name" value="Peptidase_S8/S53_dom_sf"/>
</dbReference>
<evidence type="ECO:0000256" key="9">
    <source>
        <dbReference type="ARBA" id="ARBA00022801"/>
    </source>
</evidence>
<proteinExistence type="predicted"/>
<dbReference type="Pfam" id="PF09286">
    <property type="entry name" value="Pro-kuma_activ"/>
    <property type="match status" value="1"/>
</dbReference>